<dbReference type="EMBL" id="UZAF01017952">
    <property type="protein sequence ID" value="VDO46530.1"/>
    <property type="molecule type" value="Genomic_DNA"/>
</dbReference>
<reference evidence="3" key="1">
    <citation type="submission" date="2016-04" db="UniProtKB">
        <authorList>
            <consortium name="WormBaseParasite"/>
        </authorList>
    </citation>
    <scope>IDENTIFICATION</scope>
</reference>
<dbReference type="AlphaFoldDB" id="A0A158QPI9"/>
<reference evidence="1 2" key="2">
    <citation type="submission" date="2018-11" db="EMBL/GenBank/DDBJ databases">
        <authorList>
            <consortium name="Pathogen Informatics"/>
        </authorList>
    </citation>
    <scope>NUCLEOTIDE SEQUENCE [LARGE SCALE GENOMIC DNA]</scope>
    <source>
        <strain evidence="1 2">MHpl1</strain>
    </source>
</reference>
<accession>A0A158QPI9</accession>
<protein>
    <submittedName>
        <fullName evidence="3">Ovule protein</fullName>
    </submittedName>
</protein>
<evidence type="ECO:0000313" key="2">
    <source>
        <dbReference type="Proteomes" id="UP000268014"/>
    </source>
</evidence>
<keyword evidence="2" id="KW-1185">Reference proteome</keyword>
<proteinExistence type="predicted"/>
<name>A0A158QPI9_HAEPC</name>
<evidence type="ECO:0000313" key="1">
    <source>
        <dbReference type="EMBL" id="VDO46530.1"/>
    </source>
</evidence>
<dbReference type="WBParaSite" id="HPLM_0001272201-mRNA-1">
    <property type="protein sequence ID" value="HPLM_0001272201-mRNA-1"/>
    <property type="gene ID" value="HPLM_0001272201"/>
</dbReference>
<gene>
    <name evidence="1" type="ORF">HPLM_LOCUS12714</name>
</gene>
<sequence length="63" mass="7222">MRPSYESKTSEKILIESNDGDTFTSLAKPSSSITRHSDMIPSSKRYVYFLCLFAYSMLPRFSC</sequence>
<evidence type="ECO:0000313" key="3">
    <source>
        <dbReference type="WBParaSite" id="HPLM_0001272201-mRNA-1"/>
    </source>
</evidence>
<dbReference type="Proteomes" id="UP000268014">
    <property type="component" value="Unassembled WGS sequence"/>
</dbReference>
<organism evidence="3">
    <name type="scientific">Haemonchus placei</name>
    <name type="common">Barber's pole worm</name>
    <dbReference type="NCBI Taxonomy" id="6290"/>
    <lineage>
        <taxon>Eukaryota</taxon>
        <taxon>Metazoa</taxon>
        <taxon>Ecdysozoa</taxon>
        <taxon>Nematoda</taxon>
        <taxon>Chromadorea</taxon>
        <taxon>Rhabditida</taxon>
        <taxon>Rhabditina</taxon>
        <taxon>Rhabditomorpha</taxon>
        <taxon>Strongyloidea</taxon>
        <taxon>Trichostrongylidae</taxon>
        <taxon>Haemonchus</taxon>
    </lineage>
</organism>